<evidence type="ECO:0000313" key="3">
    <source>
        <dbReference type="Proteomes" id="UP001501777"/>
    </source>
</evidence>
<dbReference type="Proteomes" id="UP001501777">
    <property type="component" value="Unassembled WGS sequence"/>
</dbReference>
<name>A0ABP5YKK7_STRLO</name>
<feature type="transmembrane region" description="Helical" evidence="1">
    <location>
        <begin position="45"/>
        <end position="66"/>
    </location>
</feature>
<dbReference type="Pfam" id="PF11239">
    <property type="entry name" value="DUF3040"/>
    <property type="match status" value="1"/>
</dbReference>
<gene>
    <name evidence="2" type="ORF">GCM10010276_20290</name>
</gene>
<evidence type="ECO:0008006" key="4">
    <source>
        <dbReference type="Google" id="ProtNLM"/>
    </source>
</evidence>
<dbReference type="InterPro" id="IPR021401">
    <property type="entry name" value="DUF3040"/>
</dbReference>
<feature type="transmembrane region" description="Helical" evidence="1">
    <location>
        <begin position="72"/>
        <end position="93"/>
    </location>
</feature>
<comment type="caution">
    <text evidence="2">The sequence shown here is derived from an EMBL/GenBank/DDBJ whole genome shotgun (WGS) entry which is preliminary data.</text>
</comment>
<evidence type="ECO:0000313" key="2">
    <source>
        <dbReference type="EMBL" id="GAA2482901.1"/>
    </source>
</evidence>
<sequence>MAEHPDPDDVVLSPHERLALRSIEAELSCDRRLARSMRGEPGSRLWLPLSVALLACASLFLVVMGILTSDPVVIWCFAGLWPFTLLQAFRLLCRAKRGGERFTSWL</sequence>
<keyword evidence="1" id="KW-0472">Membrane</keyword>
<protein>
    <recommendedName>
        <fullName evidence="4">DUF3040 domain-containing protein</fullName>
    </recommendedName>
</protein>
<keyword evidence="1" id="KW-1133">Transmembrane helix</keyword>
<keyword evidence="3" id="KW-1185">Reference proteome</keyword>
<accession>A0ABP5YKK7</accession>
<keyword evidence="1" id="KW-0812">Transmembrane</keyword>
<dbReference type="EMBL" id="BAAASG010000006">
    <property type="protein sequence ID" value="GAA2482901.1"/>
    <property type="molecule type" value="Genomic_DNA"/>
</dbReference>
<proteinExistence type="predicted"/>
<organism evidence="2 3">
    <name type="scientific">Streptomyces longisporus</name>
    <dbReference type="NCBI Taxonomy" id="1948"/>
    <lineage>
        <taxon>Bacteria</taxon>
        <taxon>Bacillati</taxon>
        <taxon>Actinomycetota</taxon>
        <taxon>Actinomycetes</taxon>
        <taxon>Kitasatosporales</taxon>
        <taxon>Streptomycetaceae</taxon>
        <taxon>Streptomyces</taxon>
    </lineage>
</organism>
<dbReference type="RefSeq" id="WP_344399806.1">
    <property type="nucleotide sequence ID" value="NZ_BAAASG010000006.1"/>
</dbReference>
<evidence type="ECO:0000256" key="1">
    <source>
        <dbReference type="SAM" id="Phobius"/>
    </source>
</evidence>
<reference evidence="3" key="1">
    <citation type="journal article" date="2019" name="Int. J. Syst. Evol. Microbiol.">
        <title>The Global Catalogue of Microorganisms (GCM) 10K type strain sequencing project: providing services to taxonomists for standard genome sequencing and annotation.</title>
        <authorList>
            <consortium name="The Broad Institute Genomics Platform"/>
            <consortium name="The Broad Institute Genome Sequencing Center for Infectious Disease"/>
            <person name="Wu L."/>
            <person name="Ma J."/>
        </authorList>
    </citation>
    <scope>NUCLEOTIDE SEQUENCE [LARGE SCALE GENOMIC DNA]</scope>
    <source>
        <strain evidence="3">JCM 4395</strain>
    </source>
</reference>